<accession>A0A6P0HNH1</accession>
<gene>
    <name evidence="2" type="ORF">G3T38_16110</name>
</gene>
<keyword evidence="3" id="KW-1185">Reference proteome</keyword>
<organism evidence="2 3">
    <name type="scientific">Nocardioides zeae</name>
    <dbReference type="NCBI Taxonomy" id="1457234"/>
    <lineage>
        <taxon>Bacteria</taxon>
        <taxon>Bacillati</taxon>
        <taxon>Actinomycetota</taxon>
        <taxon>Actinomycetes</taxon>
        <taxon>Propionibacteriales</taxon>
        <taxon>Nocardioidaceae</taxon>
        <taxon>Nocardioides</taxon>
    </lineage>
</organism>
<name>A0A6P0HNH1_9ACTN</name>
<evidence type="ECO:0000313" key="2">
    <source>
        <dbReference type="EMBL" id="NEN79794.1"/>
    </source>
</evidence>
<dbReference type="Proteomes" id="UP000468687">
    <property type="component" value="Unassembled WGS sequence"/>
</dbReference>
<proteinExistence type="predicted"/>
<dbReference type="EMBL" id="JAAGXA010000012">
    <property type="protein sequence ID" value="NEN79794.1"/>
    <property type="molecule type" value="Genomic_DNA"/>
</dbReference>
<reference evidence="2 3" key="1">
    <citation type="journal article" date="2014" name="Int. J. Syst. Evol. Microbiol.">
        <title>Nocardioides zeae sp. nov., isolated from the stem of Zea mays.</title>
        <authorList>
            <person name="Glaeser S.P."/>
            <person name="McInroy J.A."/>
            <person name="Busse H.J."/>
            <person name="Kampfer P."/>
        </authorList>
    </citation>
    <scope>NUCLEOTIDE SEQUENCE [LARGE SCALE GENOMIC DNA]</scope>
    <source>
        <strain evidence="2 3">JCM 30728</strain>
    </source>
</reference>
<evidence type="ECO:0000313" key="3">
    <source>
        <dbReference type="Proteomes" id="UP000468687"/>
    </source>
</evidence>
<evidence type="ECO:0000256" key="1">
    <source>
        <dbReference type="SAM" id="SignalP"/>
    </source>
</evidence>
<protein>
    <submittedName>
        <fullName evidence="2">Uncharacterized protein</fullName>
    </submittedName>
</protein>
<keyword evidence="1" id="KW-0732">Signal</keyword>
<dbReference type="AlphaFoldDB" id="A0A6P0HNH1"/>
<dbReference type="RefSeq" id="WP_163773345.1">
    <property type="nucleotide sequence ID" value="NZ_JAAGXA010000012.1"/>
</dbReference>
<feature type="chain" id="PRO_5026682040" evidence="1">
    <location>
        <begin position="25"/>
        <end position="136"/>
    </location>
</feature>
<comment type="caution">
    <text evidence="2">The sequence shown here is derived from an EMBL/GenBank/DDBJ whole genome shotgun (WGS) entry which is preliminary data.</text>
</comment>
<sequence length="136" mass="14509">MKRGMYGAALTVMLGLLGTGAAQAYSSGPTTVSYDGVDRGAGKGSFYGVGWDGARLEPTLRDFRVDDMQAYIEGNTNNRAKVQSGRRGDGKSSWVTLSTRTAYAGSSTANVWSTVDVCMDRAWATDPCKRSKSGNF</sequence>
<feature type="signal peptide" evidence="1">
    <location>
        <begin position="1"/>
        <end position="24"/>
    </location>
</feature>